<gene>
    <name evidence="2" type="ORF">GDO54_006757</name>
</gene>
<evidence type="ECO:0000256" key="1">
    <source>
        <dbReference type="SAM" id="Phobius"/>
    </source>
</evidence>
<evidence type="ECO:0000313" key="3">
    <source>
        <dbReference type="Proteomes" id="UP001181693"/>
    </source>
</evidence>
<protein>
    <recommendedName>
        <fullName evidence="4">Secreted protein</fullName>
    </recommendedName>
</protein>
<keyword evidence="3" id="KW-1185">Reference proteome</keyword>
<keyword evidence="1" id="KW-0472">Membrane</keyword>
<sequence>MYMCMCGLIASYSYIFRLVHFLTAGLVIWHPKIKVGQDLNGTYLGLETLCHLPCTSSQALQLVTQASMIYGGKGKRDTCCHIHIRAIE</sequence>
<proteinExistence type="predicted"/>
<reference evidence="2" key="1">
    <citation type="thesis" date="2020" institute="ProQuest LLC" country="789 East Eisenhower Parkway, Ann Arbor, MI, USA">
        <title>Comparative Genomics and Chromosome Evolution.</title>
        <authorList>
            <person name="Mudd A.B."/>
        </authorList>
    </citation>
    <scope>NUCLEOTIDE SEQUENCE</scope>
    <source>
        <strain evidence="2">1538</strain>
        <tissue evidence="2">Blood</tissue>
    </source>
</reference>
<name>A0AAV3AWA8_PYXAD</name>
<dbReference type="Proteomes" id="UP001181693">
    <property type="component" value="Unassembled WGS sequence"/>
</dbReference>
<keyword evidence="1" id="KW-0812">Transmembrane</keyword>
<evidence type="ECO:0008006" key="4">
    <source>
        <dbReference type="Google" id="ProtNLM"/>
    </source>
</evidence>
<dbReference type="AlphaFoldDB" id="A0AAV3AWA8"/>
<keyword evidence="1" id="KW-1133">Transmembrane helix</keyword>
<evidence type="ECO:0000313" key="2">
    <source>
        <dbReference type="EMBL" id="DBA30819.1"/>
    </source>
</evidence>
<accession>A0AAV3AWA8</accession>
<comment type="caution">
    <text evidence="2">The sequence shown here is derived from an EMBL/GenBank/DDBJ whole genome shotgun (WGS) entry which is preliminary data.</text>
</comment>
<dbReference type="EMBL" id="DYDO01000002">
    <property type="protein sequence ID" value="DBA30819.1"/>
    <property type="molecule type" value="Genomic_DNA"/>
</dbReference>
<organism evidence="2 3">
    <name type="scientific">Pyxicephalus adspersus</name>
    <name type="common">African bullfrog</name>
    <dbReference type="NCBI Taxonomy" id="30357"/>
    <lineage>
        <taxon>Eukaryota</taxon>
        <taxon>Metazoa</taxon>
        <taxon>Chordata</taxon>
        <taxon>Craniata</taxon>
        <taxon>Vertebrata</taxon>
        <taxon>Euteleostomi</taxon>
        <taxon>Amphibia</taxon>
        <taxon>Batrachia</taxon>
        <taxon>Anura</taxon>
        <taxon>Neobatrachia</taxon>
        <taxon>Ranoidea</taxon>
        <taxon>Pyxicephalidae</taxon>
        <taxon>Pyxicephalinae</taxon>
        <taxon>Pyxicephalus</taxon>
    </lineage>
</organism>
<feature type="transmembrane region" description="Helical" evidence="1">
    <location>
        <begin position="12"/>
        <end position="29"/>
    </location>
</feature>